<organism evidence="7">
    <name type="scientific">Strongyloides ratti</name>
    <name type="common">Parasitic roundworm</name>
    <dbReference type="NCBI Taxonomy" id="34506"/>
    <lineage>
        <taxon>Eukaryota</taxon>
        <taxon>Metazoa</taxon>
        <taxon>Ecdysozoa</taxon>
        <taxon>Nematoda</taxon>
        <taxon>Chromadorea</taxon>
        <taxon>Rhabditida</taxon>
        <taxon>Tylenchina</taxon>
        <taxon>Panagrolaimomorpha</taxon>
        <taxon>Strongyloidoidea</taxon>
        <taxon>Strongyloididae</taxon>
        <taxon>Strongyloides</taxon>
    </lineage>
</organism>
<dbReference type="Pfam" id="PF02291">
    <property type="entry name" value="TFIID-31kDa"/>
    <property type="match status" value="1"/>
</dbReference>
<keyword evidence="7" id="KW-0648">Protein biosynthesis</keyword>
<gene>
    <name evidence="7 9 10" type="ORF">SRAE_2000285700</name>
</gene>
<dbReference type="GeneID" id="36380564"/>
<protein>
    <submittedName>
        <fullName evidence="7 9">Transcription initiation factor TFIID subunit 9</fullName>
    </submittedName>
</protein>
<evidence type="ECO:0000313" key="9">
    <source>
        <dbReference type="WBParaSite" id="SRAE_2000285700.1"/>
    </source>
</evidence>
<comment type="similarity">
    <text evidence="2">Belongs to the TAF9 family.</text>
</comment>
<comment type="subcellular location">
    <subcellularLocation>
        <location evidence="1">Nucleus</location>
    </subcellularLocation>
</comment>
<evidence type="ECO:0000256" key="1">
    <source>
        <dbReference type="ARBA" id="ARBA00004123"/>
    </source>
</evidence>
<feature type="compositionally biased region" description="Acidic residues" evidence="6">
    <location>
        <begin position="1"/>
        <end position="13"/>
    </location>
</feature>
<evidence type="ECO:0000313" key="8">
    <source>
        <dbReference type="Proteomes" id="UP000035682"/>
    </source>
</evidence>
<dbReference type="GO" id="GO:0051123">
    <property type="term" value="P:RNA polymerase II preinitiation complex assembly"/>
    <property type="evidence" value="ECO:0007669"/>
    <property type="project" value="TreeGrafter"/>
</dbReference>
<dbReference type="InterPro" id="IPR003162">
    <property type="entry name" value="TFIID-31"/>
</dbReference>
<dbReference type="CDD" id="cd07979">
    <property type="entry name" value="HFD_TAF9"/>
    <property type="match status" value="1"/>
</dbReference>
<dbReference type="AlphaFoldDB" id="A0A090MZ26"/>
<dbReference type="eggNOG" id="KOG3334">
    <property type="taxonomic scope" value="Eukaryota"/>
</dbReference>
<evidence type="ECO:0000313" key="10">
    <source>
        <dbReference type="WormBase" id="SRAE_2000285700"/>
    </source>
</evidence>
<dbReference type="WormBase" id="SRAE_2000285700">
    <property type="protein sequence ID" value="SRP06141"/>
    <property type="gene ID" value="WBGene00263071"/>
</dbReference>
<feature type="region of interest" description="Disordered" evidence="6">
    <location>
        <begin position="1"/>
        <end position="49"/>
    </location>
</feature>
<keyword evidence="8" id="KW-1185">Reference proteome</keyword>
<dbReference type="STRING" id="34506.A0A090MZ26"/>
<dbReference type="EMBL" id="LN609529">
    <property type="protein sequence ID" value="CEF68199.1"/>
    <property type="molecule type" value="Genomic_DNA"/>
</dbReference>
<sequence length="266" mass="30461">MDPEYQDIDDYEDITEKELVKEDEVYDESSEDSDTNSPPEMPKITNDGQLPPIILNDLKKVAIQPPDKALRGNLLSSIFNNSAGTNAKLLETIPEDHLQIVRGILQEAGINNYHNVVAQNIAAFAIKKTLEYVTEAKSFATYGNRSQIEECDVKLTIETYEEDLLNVRPTRKQMCQLATEKNSIQLQPFKNNFGLHLPSDRFTLMQPTYIFDYSKLSSALKERAAMTERLHQTAVKHQLQREPSQELHYDAMIKRSKMDEETDFDC</sequence>
<feature type="compositionally biased region" description="Acidic residues" evidence="6">
    <location>
        <begin position="24"/>
        <end position="34"/>
    </location>
</feature>
<dbReference type="WBParaSite" id="SRAE_2000285700.1">
    <property type="protein sequence ID" value="SRAE_2000285700.1"/>
    <property type="gene ID" value="WBGene00263071"/>
</dbReference>
<reference evidence="7 8" key="1">
    <citation type="submission" date="2014-09" db="EMBL/GenBank/DDBJ databases">
        <authorList>
            <person name="Martin A.A."/>
        </authorList>
    </citation>
    <scope>NUCLEOTIDE SEQUENCE</scope>
    <source>
        <strain evidence="8">ED321</strain>
        <strain evidence="7">ED321 Heterogonic</strain>
    </source>
</reference>
<evidence type="ECO:0000256" key="3">
    <source>
        <dbReference type="ARBA" id="ARBA00023015"/>
    </source>
</evidence>
<keyword evidence="7" id="KW-0396">Initiation factor</keyword>
<dbReference type="GO" id="GO:0046982">
    <property type="term" value="F:protein heterodimerization activity"/>
    <property type="evidence" value="ECO:0007669"/>
    <property type="project" value="InterPro"/>
</dbReference>
<dbReference type="InterPro" id="IPR051431">
    <property type="entry name" value="TFIID_subunit_9"/>
</dbReference>
<feature type="compositionally biased region" description="Basic and acidic residues" evidence="6">
    <location>
        <begin position="14"/>
        <end position="23"/>
    </location>
</feature>
<evidence type="ECO:0000256" key="5">
    <source>
        <dbReference type="ARBA" id="ARBA00023242"/>
    </source>
</evidence>
<dbReference type="PANTHER" id="PTHR48068">
    <property type="entry name" value="TAF9 RNA POLYMERASE II, TATA BOX-BINDING PROTEIN (TBP)-ASSOCIATED FACTOR"/>
    <property type="match status" value="1"/>
</dbReference>
<dbReference type="CTD" id="36380564"/>
<dbReference type="GO" id="GO:0005669">
    <property type="term" value="C:transcription factor TFIID complex"/>
    <property type="evidence" value="ECO:0007669"/>
    <property type="project" value="TreeGrafter"/>
</dbReference>
<dbReference type="GO" id="GO:0003713">
    <property type="term" value="F:transcription coactivator activity"/>
    <property type="evidence" value="ECO:0007669"/>
    <property type="project" value="TreeGrafter"/>
</dbReference>
<keyword evidence="5" id="KW-0539">Nucleus</keyword>
<accession>A0A090MZ26</accession>
<evidence type="ECO:0000256" key="6">
    <source>
        <dbReference type="SAM" id="MobiDB-lite"/>
    </source>
</evidence>
<reference evidence="9" key="2">
    <citation type="submission" date="2020-12" db="UniProtKB">
        <authorList>
            <consortium name="WormBaseParasite"/>
        </authorList>
    </citation>
    <scope>IDENTIFICATION</scope>
</reference>
<dbReference type="GO" id="GO:0003743">
    <property type="term" value="F:translation initiation factor activity"/>
    <property type="evidence" value="ECO:0007669"/>
    <property type="project" value="UniProtKB-KW"/>
</dbReference>
<keyword evidence="4" id="KW-0804">Transcription</keyword>
<evidence type="ECO:0000313" key="7">
    <source>
        <dbReference type="EMBL" id="CEF68199.1"/>
    </source>
</evidence>
<dbReference type="PANTHER" id="PTHR48068:SF4">
    <property type="entry name" value="TATA-BOX BINDING PROTEIN ASSOCIATED FACTOR 9"/>
    <property type="match status" value="1"/>
</dbReference>
<keyword evidence="3" id="KW-0805">Transcription regulation</keyword>
<dbReference type="RefSeq" id="XP_024507399.1">
    <property type="nucleotide sequence ID" value="XM_024653976.1"/>
</dbReference>
<dbReference type="GO" id="GO:0000124">
    <property type="term" value="C:SAGA complex"/>
    <property type="evidence" value="ECO:0007669"/>
    <property type="project" value="TreeGrafter"/>
</dbReference>
<dbReference type="Proteomes" id="UP000035682">
    <property type="component" value="Unplaced"/>
</dbReference>
<evidence type="ECO:0000256" key="2">
    <source>
        <dbReference type="ARBA" id="ARBA00007646"/>
    </source>
</evidence>
<dbReference type="Gene3D" id="1.10.20.10">
    <property type="entry name" value="Histone, subunit A"/>
    <property type="match status" value="1"/>
</dbReference>
<dbReference type="InterPro" id="IPR009072">
    <property type="entry name" value="Histone-fold"/>
</dbReference>
<name>A0A090MZ26_STRRB</name>
<dbReference type="GO" id="GO:0016251">
    <property type="term" value="F:RNA polymerase II general transcription initiation factor activity"/>
    <property type="evidence" value="ECO:0007669"/>
    <property type="project" value="TreeGrafter"/>
</dbReference>
<evidence type="ECO:0000256" key="4">
    <source>
        <dbReference type="ARBA" id="ARBA00023163"/>
    </source>
</evidence>
<proteinExistence type="inferred from homology"/>